<keyword evidence="2" id="KW-1185">Reference proteome</keyword>
<evidence type="ECO:0000313" key="2">
    <source>
        <dbReference type="Proteomes" id="UP001065298"/>
    </source>
</evidence>
<gene>
    <name evidence="1" type="ORF">NCS57_00920700</name>
</gene>
<name>A0ACC0QQ58_9HYPO</name>
<accession>A0ACC0QQ58</accession>
<evidence type="ECO:0000313" key="1">
    <source>
        <dbReference type="EMBL" id="KAI8663205.1"/>
    </source>
</evidence>
<comment type="caution">
    <text evidence="1">The sequence shown here is derived from an EMBL/GenBank/DDBJ whole genome shotgun (WGS) entry which is preliminary data.</text>
</comment>
<reference evidence="1" key="1">
    <citation type="submission" date="2022-06" db="EMBL/GenBank/DDBJ databases">
        <title>Fusarium solani species complex genomes reveal bases of compartmentalisation and animal pathogenesis.</title>
        <authorList>
            <person name="Tsai I.J."/>
        </authorList>
    </citation>
    <scope>NUCLEOTIDE SEQUENCE</scope>
    <source>
        <strain evidence="1">Fu6.1</strain>
    </source>
</reference>
<dbReference type="Proteomes" id="UP001065298">
    <property type="component" value="Chromosome 7"/>
</dbReference>
<sequence>MGRLLPLHRTKTQRSWEEVSIALGEISCKKYVERLETRLANLESALRRLHDPVSDSLSREDLAEDDGLDWDSLTDTGDPGSSDNSISNKNEPNQGFMVTSSDEDAESHGDDETETIQDLPPLTEYTQEGGCPPLANIITSKLGEFARNVGEESRWMRAHEDQGPYRSRVFAKLPTRLLLASLVEPILEELQQHGIIITRELFLQRLDRQYLAGTDSCADDPARWTILNSLFATAMLHRTTNESLAHASRTAWSYFKNAFSIFPELITRGRDVSACEALLAMTAFMQCTADTQITLQLTAAASRLVQSLGLNRRNFYSSLDVPTAQRHQRAFWATYILEVEIMDKYGCGSGLARGETPVELPPRCSSSSCAAPETCKFSCLLRWRSELAIIQRRIHDQFDLETPVYLGSDELIRTVQLINGQLLEWKGGLPEDMLTETHHLGPNFNIAMALLLYSFHNSVSRLHMVLVHPRATDEPNWASRAPQTEPIARMGRDACTASARAMINIARNLESEPFYQQWGALCYPLSAVFVLLLAVLEDPGSVTAQDDVDRIGDFVSFLERLGSDGCDVNRLLGGCRKLHDIASFARSAVQEADHPQDAETTVRRGVMLARLEATRQKLSGVKDWLQLALGFLSNLPMLREEAEAAFSDIFGGSVPEGVYGRFVPDLFKSHANNFAFNV</sequence>
<proteinExistence type="predicted"/>
<dbReference type="EMBL" id="CM046509">
    <property type="protein sequence ID" value="KAI8663205.1"/>
    <property type="molecule type" value="Genomic_DNA"/>
</dbReference>
<organism evidence="1 2">
    <name type="scientific">Fusarium keratoplasticum</name>
    <dbReference type="NCBI Taxonomy" id="1328300"/>
    <lineage>
        <taxon>Eukaryota</taxon>
        <taxon>Fungi</taxon>
        <taxon>Dikarya</taxon>
        <taxon>Ascomycota</taxon>
        <taxon>Pezizomycotina</taxon>
        <taxon>Sordariomycetes</taxon>
        <taxon>Hypocreomycetidae</taxon>
        <taxon>Hypocreales</taxon>
        <taxon>Nectriaceae</taxon>
        <taxon>Fusarium</taxon>
        <taxon>Fusarium solani species complex</taxon>
    </lineage>
</organism>
<protein>
    <submittedName>
        <fullName evidence="1">Fungal-trans domain-containing protein</fullName>
    </submittedName>
</protein>